<feature type="region of interest" description="Disordered" evidence="1">
    <location>
        <begin position="41"/>
        <end position="70"/>
    </location>
</feature>
<evidence type="ECO:0000313" key="2">
    <source>
        <dbReference type="EMBL" id="EMC99352.1"/>
    </source>
</evidence>
<dbReference type="InterPro" id="IPR021463">
    <property type="entry name" value="Methyltransf_34"/>
</dbReference>
<keyword evidence="3" id="KW-1185">Reference proteome</keyword>
<name>M2LXD0_BAUPA</name>
<protein>
    <submittedName>
        <fullName evidence="2">Uncharacterized protein</fullName>
    </submittedName>
</protein>
<dbReference type="KEGG" id="bcom:BAUCODRAFT_400146"/>
<gene>
    <name evidence="2" type="ORF">BAUCODRAFT_400146</name>
</gene>
<dbReference type="Pfam" id="PF11312">
    <property type="entry name" value="Methyltransf_34"/>
    <property type="match status" value="1"/>
</dbReference>
<organism evidence="2 3">
    <name type="scientific">Baudoinia panamericana (strain UAMH 10762)</name>
    <name type="common">Angels' share fungus</name>
    <name type="synonym">Baudoinia compniacensis (strain UAMH 10762)</name>
    <dbReference type="NCBI Taxonomy" id="717646"/>
    <lineage>
        <taxon>Eukaryota</taxon>
        <taxon>Fungi</taxon>
        <taxon>Dikarya</taxon>
        <taxon>Ascomycota</taxon>
        <taxon>Pezizomycotina</taxon>
        <taxon>Dothideomycetes</taxon>
        <taxon>Dothideomycetidae</taxon>
        <taxon>Mycosphaerellales</taxon>
        <taxon>Teratosphaeriaceae</taxon>
        <taxon>Baudoinia</taxon>
    </lineage>
</organism>
<dbReference type="AlphaFoldDB" id="M2LXD0"/>
<dbReference type="GeneID" id="19113936"/>
<feature type="compositionally biased region" description="Polar residues" evidence="1">
    <location>
        <begin position="46"/>
        <end position="61"/>
    </location>
</feature>
<proteinExistence type="predicted"/>
<dbReference type="Proteomes" id="UP000011761">
    <property type="component" value="Unassembled WGS sequence"/>
</dbReference>
<evidence type="ECO:0000256" key="1">
    <source>
        <dbReference type="SAM" id="MobiDB-lite"/>
    </source>
</evidence>
<dbReference type="OrthoDB" id="6419443at2759"/>
<dbReference type="STRING" id="717646.M2LXD0"/>
<sequence>MSPDQHPSASTARIRSETHHLYYKPHVDVSCRGDGHVEMVKGAASRKSSGPKQPLRTASKTGDSRFVRSVDGKPSLPLDLQQRCLNIFRDAFEPGIGDSSIVQEVKGHLYNRDFAAAFAKDEYLRVYAGRWSPARALGYLDVLHGLQAQLVAHGDGSKAGNECMRVVCLGGGAGSEVVALAGWLSMLFEEDVGSMLHAHFVDVASWNVVVSDLHHQAITAPQLSKYASAAAREANKPLVQGGAFFCAFHQQDVLDWPDSELRSIVTPDTRLVTLLFTLNELYSTSLAKTQQLLSRLTDAMPADSCLLVVDSPGSYSTVSFNSTEKRYPMLWLLDHLLLGGEAKPAGPQWEKVVSDGSRWFRLPPGLEYPIELENMRYQLHLYRRVNNIEAG</sequence>
<evidence type="ECO:0000313" key="3">
    <source>
        <dbReference type="Proteomes" id="UP000011761"/>
    </source>
</evidence>
<reference evidence="2 3" key="1">
    <citation type="journal article" date="2012" name="PLoS Pathog.">
        <title>Diverse lifestyles and strategies of plant pathogenesis encoded in the genomes of eighteen Dothideomycetes fungi.</title>
        <authorList>
            <person name="Ohm R.A."/>
            <person name="Feau N."/>
            <person name="Henrissat B."/>
            <person name="Schoch C.L."/>
            <person name="Horwitz B.A."/>
            <person name="Barry K.W."/>
            <person name="Condon B.J."/>
            <person name="Copeland A.C."/>
            <person name="Dhillon B."/>
            <person name="Glaser F."/>
            <person name="Hesse C.N."/>
            <person name="Kosti I."/>
            <person name="LaButti K."/>
            <person name="Lindquist E.A."/>
            <person name="Lucas S."/>
            <person name="Salamov A.A."/>
            <person name="Bradshaw R.E."/>
            <person name="Ciuffetti L."/>
            <person name="Hamelin R.C."/>
            <person name="Kema G.H.J."/>
            <person name="Lawrence C."/>
            <person name="Scott J.A."/>
            <person name="Spatafora J.W."/>
            <person name="Turgeon B.G."/>
            <person name="de Wit P.J.G.M."/>
            <person name="Zhong S."/>
            <person name="Goodwin S.B."/>
            <person name="Grigoriev I.V."/>
        </authorList>
    </citation>
    <scope>NUCLEOTIDE SEQUENCE [LARGE SCALE GENOMIC DNA]</scope>
    <source>
        <strain evidence="2 3">UAMH 10762</strain>
    </source>
</reference>
<accession>M2LXD0</accession>
<dbReference type="eggNOG" id="ENOG502QR34">
    <property type="taxonomic scope" value="Eukaryota"/>
</dbReference>
<dbReference type="RefSeq" id="XP_007674250.1">
    <property type="nucleotide sequence ID" value="XM_007676060.1"/>
</dbReference>
<dbReference type="EMBL" id="KB445552">
    <property type="protein sequence ID" value="EMC99352.1"/>
    <property type="molecule type" value="Genomic_DNA"/>
</dbReference>
<dbReference type="OMA" id="DMRYQVH"/>
<dbReference type="HOGENOM" id="CLU_028833_1_0_1"/>